<organism evidence="1">
    <name type="scientific">mine drainage metagenome</name>
    <dbReference type="NCBI Taxonomy" id="410659"/>
    <lineage>
        <taxon>unclassified sequences</taxon>
        <taxon>metagenomes</taxon>
        <taxon>ecological metagenomes</taxon>
    </lineage>
</organism>
<reference evidence="1" key="1">
    <citation type="submission" date="2016-10" db="EMBL/GenBank/DDBJ databases">
        <title>Sequence of Gallionella enrichment culture.</title>
        <authorList>
            <person name="Poehlein A."/>
            <person name="Muehling M."/>
            <person name="Daniel R."/>
        </authorList>
    </citation>
    <scope>NUCLEOTIDE SEQUENCE</scope>
</reference>
<dbReference type="EMBL" id="MLJW01003492">
    <property type="protein sequence ID" value="OIQ71941.1"/>
    <property type="molecule type" value="Genomic_DNA"/>
</dbReference>
<accession>A0A1J5Q7M1</accession>
<comment type="caution">
    <text evidence="1">The sequence shown here is derived from an EMBL/GenBank/DDBJ whole genome shotgun (WGS) entry which is preliminary data.</text>
</comment>
<name>A0A1J5Q7M1_9ZZZZ</name>
<sequence>MLGVERCGAAGTRCCDRLAVGVVDGVAARDHSRDVRPRGPSLDHDVPLGVQFHLPDQQLGARHVADRHEDAGGGDVPHLAGLGVTQRYAGDLLVTLDRDDLAVPREGDLRVVQRAVGHDLRRPELVAAVDDRHLRREPREERGLLDGGVPTADHEDLLLPEEEPVARRAPGHSSTRQSLLVVDAELAIGRTGREDHGIGGVGLATARDDRLDLAHEGERRRVVPDHLGAEALSLLLHVLHELRALDARGKPREVLDLGRVHQRAARGDGAGDDQGS</sequence>
<dbReference type="AntiFam" id="ANF00233">
    <property type="entry name" value="Shadow ORF (opposite trxB)"/>
</dbReference>
<proteinExistence type="predicted"/>
<dbReference type="AlphaFoldDB" id="A0A1J5Q7M1"/>
<gene>
    <name evidence="1" type="ORF">GALL_464400</name>
</gene>
<protein>
    <submittedName>
        <fullName evidence="1">Uncharacterized protein</fullName>
    </submittedName>
</protein>
<evidence type="ECO:0000313" key="1">
    <source>
        <dbReference type="EMBL" id="OIQ71941.1"/>
    </source>
</evidence>